<comment type="caution">
    <text evidence="1">The sequence shown here is derived from an EMBL/GenBank/DDBJ whole genome shotgun (WGS) entry which is preliminary data.</text>
</comment>
<dbReference type="InterPro" id="IPR001387">
    <property type="entry name" value="Cro/C1-type_HTH"/>
</dbReference>
<evidence type="ECO:0000313" key="1">
    <source>
        <dbReference type="EMBL" id="SEQ40039.1"/>
    </source>
</evidence>
<keyword evidence="2" id="KW-1185">Reference proteome</keyword>
<protein>
    <recommendedName>
        <fullName evidence="3">Helix-turn-helix domain-containing protein</fullName>
    </recommendedName>
</protein>
<dbReference type="InterPro" id="IPR010982">
    <property type="entry name" value="Lambda_DNA-bd_dom_sf"/>
</dbReference>
<dbReference type="Pfam" id="PF13560">
    <property type="entry name" value="HTH_31"/>
    <property type="match status" value="1"/>
</dbReference>
<dbReference type="EMBL" id="FOFP01000005">
    <property type="protein sequence ID" value="SEQ40039.1"/>
    <property type="molecule type" value="Genomic_DNA"/>
</dbReference>
<evidence type="ECO:0008006" key="3">
    <source>
        <dbReference type="Google" id="ProtNLM"/>
    </source>
</evidence>
<dbReference type="RefSeq" id="WP_177342780.1">
    <property type="nucleotide sequence ID" value="NZ_FOFP01000005.1"/>
</dbReference>
<dbReference type="SUPFAM" id="SSF47413">
    <property type="entry name" value="lambda repressor-like DNA-binding domains"/>
    <property type="match status" value="1"/>
</dbReference>
<accession>A0ABY1BAV7</accession>
<gene>
    <name evidence="1" type="ORF">SAMN05216600_105287</name>
</gene>
<evidence type="ECO:0000313" key="2">
    <source>
        <dbReference type="Proteomes" id="UP000198512"/>
    </source>
</evidence>
<dbReference type="Proteomes" id="UP000198512">
    <property type="component" value="Unassembled WGS sequence"/>
</dbReference>
<name>A0ABY1BAV7_9PSED</name>
<reference evidence="1 2" key="1">
    <citation type="submission" date="2016-10" db="EMBL/GenBank/DDBJ databases">
        <authorList>
            <person name="Varghese N."/>
            <person name="Submissions S."/>
        </authorList>
    </citation>
    <scope>NUCLEOTIDE SEQUENCE [LARGE SCALE GENOMIC DNA]</scope>
    <source>
        <strain evidence="1 2">CIP 109853</strain>
    </source>
</reference>
<organism evidence="1 2">
    <name type="scientific">Pseudomonas cuatrocienegasensis</name>
    <dbReference type="NCBI Taxonomy" id="543360"/>
    <lineage>
        <taxon>Bacteria</taxon>
        <taxon>Pseudomonadati</taxon>
        <taxon>Pseudomonadota</taxon>
        <taxon>Gammaproteobacteria</taxon>
        <taxon>Pseudomonadales</taxon>
        <taxon>Pseudomonadaceae</taxon>
        <taxon>Pseudomonas</taxon>
    </lineage>
</organism>
<dbReference type="CDD" id="cd00093">
    <property type="entry name" value="HTH_XRE"/>
    <property type="match status" value="1"/>
</dbReference>
<proteinExistence type="predicted"/>
<sequence>MTKKRFLFTAGERLRGLRELMGLSRPAFAEIVGIKPKRLENIENGWQKMHDEDFEKVCSVFEEFSRWIAYEGPLDRQALELKVADSAQKAAVYLVKCNPELLKSSGISLAEWSSRHQAVLDELGKSEGSTD</sequence>
<dbReference type="Gene3D" id="1.10.260.40">
    <property type="entry name" value="lambda repressor-like DNA-binding domains"/>
    <property type="match status" value="1"/>
</dbReference>